<organism evidence="1 4">
    <name type="scientific">Escherichia coli</name>
    <dbReference type="NCBI Taxonomy" id="562"/>
    <lineage>
        <taxon>Bacteria</taxon>
        <taxon>Pseudomonadati</taxon>
        <taxon>Pseudomonadota</taxon>
        <taxon>Gammaproteobacteria</taxon>
        <taxon>Enterobacterales</taxon>
        <taxon>Enterobacteriaceae</taxon>
        <taxon>Escherichia</taxon>
    </lineage>
</organism>
<dbReference type="Proteomes" id="UP000622722">
    <property type="component" value="Unassembled WGS sequence"/>
</dbReference>
<comment type="caution">
    <text evidence="1">The sequence shown here is derived from an EMBL/GenBank/DDBJ whole genome shotgun (WGS) entry which is preliminary data.</text>
</comment>
<dbReference type="EMBL" id="NHTF01000069">
    <property type="protein sequence ID" value="OWW52120.1"/>
    <property type="molecule type" value="Genomic_DNA"/>
</dbReference>
<sequence length="87" mass="9900">MSNYLEFKKKIGEYANVTRWGFPCTEREITLIQNDINSALQSGKVISRSMLQGIISRHVPNTQFLITESVDNSDLNTALRMLAPKQK</sequence>
<dbReference type="Proteomes" id="UP000197270">
    <property type="component" value="Unassembled WGS sequence"/>
</dbReference>
<proteinExistence type="predicted"/>
<dbReference type="EMBL" id="JABXPW010000002">
    <property type="protein sequence ID" value="MBA7719488.1"/>
    <property type="molecule type" value="Genomic_DNA"/>
</dbReference>
<dbReference type="AlphaFoldDB" id="A0A0K5ZUD0"/>
<evidence type="ECO:0000313" key="2">
    <source>
        <dbReference type="EMBL" id="OWW52120.1"/>
    </source>
</evidence>
<dbReference type="RefSeq" id="WP_052906754.1">
    <property type="nucleotide sequence ID" value="NZ_BGEY01000059.1"/>
</dbReference>
<gene>
    <name evidence="2" type="ORF">CCS08_23785</name>
    <name evidence="1" type="ORF">HV209_12920</name>
</gene>
<name>A0A0K5ZUD0_ECOLX</name>
<evidence type="ECO:0000313" key="3">
    <source>
        <dbReference type="Proteomes" id="UP000197270"/>
    </source>
</evidence>
<protein>
    <submittedName>
        <fullName evidence="1">Uncharacterized protein</fullName>
    </submittedName>
</protein>
<reference evidence="1" key="2">
    <citation type="submission" date="2020-06" db="EMBL/GenBank/DDBJ databases">
        <title>REHAB project genomes.</title>
        <authorList>
            <person name="Shaw L.P."/>
        </authorList>
    </citation>
    <scope>NUCLEOTIDE SEQUENCE</scope>
    <source>
        <strain evidence="1">RHBSTW-00474</strain>
    </source>
</reference>
<reference evidence="2 3" key="1">
    <citation type="submission" date="2017-05" db="EMBL/GenBank/DDBJ databases">
        <title>Sequencing of Escherichia coli that cause persistent and transient Mastitis.</title>
        <authorList>
            <person name="Thacker T.C."/>
            <person name="Lippolis J.D."/>
            <person name="Brunelle B.W."/>
            <person name="Casey T.A."/>
            <person name="Reinhardt T.A."/>
            <person name="Sacco R.E."/>
            <person name="Holman D.B."/>
        </authorList>
    </citation>
    <scope>NUCLEOTIDE SEQUENCE [LARGE SCALE GENOMIC DNA]</scope>
    <source>
        <strain evidence="2 3">ECA-B</strain>
    </source>
</reference>
<evidence type="ECO:0000313" key="4">
    <source>
        <dbReference type="Proteomes" id="UP000622722"/>
    </source>
</evidence>
<evidence type="ECO:0000313" key="1">
    <source>
        <dbReference type="EMBL" id="MBA7719488.1"/>
    </source>
</evidence>
<accession>A0A0K5ZUD0</accession>